<dbReference type="GO" id="GO:0006508">
    <property type="term" value="P:proteolysis"/>
    <property type="evidence" value="ECO:0007669"/>
    <property type="project" value="UniProtKB-KW"/>
</dbReference>
<comment type="function">
    <text evidence="9">This protein specifically catalyzes the removal of signal peptides from prolipoproteins.</text>
</comment>
<comment type="catalytic activity">
    <reaction evidence="9">
        <text>Release of signal peptides from bacterial membrane prolipoproteins. Hydrolyzes -Xaa-Yaa-Zaa-|-(S,diacylglyceryl)Cys-, in which Xaa is hydrophobic (preferably Leu), and Yaa (Ala or Ser) and Zaa (Gly or Ala) have small, neutral side chains.</text>
        <dbReference type="EC" id="3.4.23.36"/>
    </reaction>
</comment>
<keyword evidence="11" id="KW-0449">Lipoprotein</keyword>
<evidence type="ECO:0000256" key="4">
    <source>
        <dbReference type="ARBA" id="ARBA00022692"/>
    </source>
</evidence>
<keyword evidence="5 9" id="KW-0064">Aspartyl protease</keyword>
<dbReference type="AlphaFoldDB" id="A0A090D272"/>
<reference evidence="11" key="1">
    <citation type="submission" date="2013-12" db="EMBL/GenBank/DDBJ databases">
        <authorList>
            <person name="Linke B."/>
        </authorList>
    </citation>
    <scope>NUCLEOTIDE SEQUENCE [LARGE SCALE GENOMIC DNA]</scope>
    <source>
        <strain evidence="11">CRIB-18</strain>
    </source>
</reference>
<keyword evidence="6 9" id="KW-0378">Hydrolase</keyword>
<comment type="subcellular location">
    <subcellularLocation>
        <location evidence="9">Cell membrane</location>
        <topology evidence="9">Multi-pass membrane protein</topology>
    </subcellularLocation>
</comment>
<dbReference type="GO" id="GO:0005886">
    <property type="term" value="C:plasma membrane"/>
    <property type="evidence" value="ECO:0007669"/>
    <property type="project" value="UniProtKB-SubCell"/>
</dbReference>
<feature type="transmembrane region" description="Helical" evidence="9">
    <location>
        <begin position="87"/>
        <end position="104"/>
    </location>
</feature>
<dbReference type="PRINTS" id="PR00781">
    <property type="entry name" value="LIPOSIGPTASE"/>
</dbReference>
<evidence type="ECO:0000256" key="3">
    <source>
        <dbReference type="ARBA" id="ARBA00022670"/>
    </source>
</evidence>
<evidence type="ECO:0000256" key="1">
    <source>
        <dbReference type="ARBA" id="ARBA00006139"/>
    </source>
</evidence>
<keyword evidence="12" id="KW-1185">Reference proteome</keyword>
<accession>A0A090D272</accession>
<sequence>MKNSLTSLRLLKNRNFLFSLSLFAGVLFFDQWLKYVVQNKLPKMCFFCSYPYGGFGVFKNFLGVQFSIVHTANKGAAWSLFSEYQEVLLLFRIALILFLIFYACRFSFGKTLFFPYALLIGGAIANIIDYFTYGHVIDMFYFVFWGYSYPVFNIADTAIFISVAWMAMAYLFELKNGQIERKAVK</sequence>
<dbReference type="STRING" id="1437425.CSEC_1571"/>
<dbReference type="Proteomes" id="UP000031552">
    <property type="component" value="Unassembled WGS sequence"/>
</dbReference>
<keyword evidence="4 9" id="KW-0812">Transmembrane</keyword>
<evidence type="ECO:0000313" key="12">
    <source>
        <dbReference type="Proteomes" id="UP000031552"/>
    </source>
</evidence>
<comment type="similarity">
    <text evidence="1 9 10">Belongs to the peptidase A8 family.</text>
</comment>
<dbReference type="EMBL" id="CCEJ010000007">
    <property type="protein sequence ID" value="CDR34385.1"/>
    <property type="molecule type" value="Genomic_DNA"/>
</dbReference>
<dbReference type="GO" id="GO:0004190">
    <property type="term" value="F:aspartic-type endopeptidase activity"/>
    <property type="evidence" value="ECO:0007669"/>
    <property type="project" value="UniProtKB-UniRule"/>
</dbReference>
<evidence type="ECO:0000256" key="9">
    <source>
        <dbReference type="HAMAP-Rule" id="MF_00161"/>
    </source>
</evidence>
<keyword evidence="2 9" id="KW-1003">Cell membrane</keyword>
<protein>
    <recommendedName>
        <fullName evidence="9">Lipoprotein signal peptidase</fullName>
        <ecNumber evidence="9">3.4.23.36</ecNumber>
    </recommendedName>
    <alternativeName>
        <fullName evidence="9">Prolipoprotein signal peptidase</fullName>
    </alternativeName>
    <alternativeName>
        <fullName evidence="9">Signal peptidase II</fullName>
        <shortName evidence="9">SPase II</shortName>
    </alternativeName>
</protein>
<feature type="transmembrane region" description="Helical" evidence="9">
    <location>
        <begin position="151"/>
        <end position="172"/>
    </location>
</feature>
<dbReference type="RefSeq" id="WP_053331906.1">
    <property type="nucleotide sequence ID" value="NZ_CCEJ010000007.1"/>
</dbReference>
<comment type="pathway">
    <text evidence="9">Protein modification; lipoprotein biosynthesis (signal peptide cleavage).</text>
</comment>
<keyword evidence="3 9" id="KW-0645">Protease</keyword>
<dbReference type="UniPathway" id="UPA00665"/>
<dbReference type="InterPro" id="IPR001872">
    <property type="entry name" value="Peptidase_A8"/>
</dbReference>
<keyword evidence="7 9" id="KW-1133">Transmembrane helix</keyword>
<organism evidence="11 12">
    <name type="scientific">Candidatus Criblamydia sequanensis CRIB-18</name>
    <dbReference type="NCBI Taxonomy" id="1437425"/>
    <lineage>
        <taxon>Bacteria</taxon>
        <taxon>Pseudomonadati</taxon>
        <taxon>Chlamydiota</taxon>
        <taxon>Chlamydiia</taxon>
        <taxon>Parachlamydiales</taxon>
        <taxon>Candidatus Criblamydiaceae</taxon>
        <taxon>Candidatus Criblamydia</taxon>
    </lineage>
</organism>
<dbReference type="Pfam" id="PF01252">
    <property type="entry name" value="Peptidase_A8"/>
    <property type="match status" value="1"/>
</dbReference>
<dbReference type="PANTHER" id="PTHR33695:SF1">
    <property type="entry name" value="LIPOPROTEIN SIGNAL PEPTIDASE"/>
    <property type="match status" value="1"/>
</dbReference>
<feature type="active site" evidence="9">
    <location>
        <position position="138"/>
    </location>
</feature>
<evidence type="ECO:0000256" key="6">
    <source>
        <dbReference type="ARBA" id="ARBA00022801"/>
    </source>
</evidence>
<evidence type="ECO:0000256" key="7">
    <source>
        <dbReference type="ARBA" id="ARBA00022989"/>
    </source>
</evidence>
<reference evidence="11" key="2">
    <citation type="submission" date="2014-09" db="EMBL/GenBank/DDBJ databases">
        <title>Criblamydia sequanensis harbors a mega-plasmid encoding arsenite resistance.</title>
        <authorList>
            <person name="Bertelli C."/>
            <person name="Goesmann A."/>
            <person name="Greub G."/>
        </authorList>
    </citation>
    <scope>NUCLEOTIDE SEQUENCE [LARGE SCALE GENOMIC DNA]</scope>
    <source>
        <strain evidence="11">CRIB-18</strain>
    </source>
</reference>
<comment type="caution">
    <text evidence="11">The sequence shown here is derived from an EMBL/GenBank/DDBJ whole genome shotgun (WGS) entry which is preliminary data.</text>
</comment>
<dbReference type="NCBIfam" id="TIGR00077">
    <property type="entry name" value="lspA"/>
    <property type="match status" value="1"/>
</dbReference>
<evidence type="ECO:0000256" key="2">
    <source>
        <dbReference type="ARBA" id="ARBA00022475"/>
    </source>
</evidence>
<evidence type="ECO:0000313" key="11">
    <source>
        <dbReference type="EMBL" id="CDR34385.1"/>
    </source>
</evidence>
<evidence type="ECO:0000256" key="10">
    <source>
        <dbReference type="RuleBase" id="RU004181"/>
    </source>
</evidence>
<dbReference type="EC" id="3.4.23.36" evidence="9"/>
<dbReference type="OrthoDB" id="9810259at2"/>
<keyword evidence="8 9" id="KW-0472">Membrane</keyword>
<evidence type="ECO:0000256" key="8">
    <source>
        <dbReference type="ARBA" id="ARBA00023136"/>
    </source>
</evidence>
<evidence type="ECO:0000256" key="5">
    <source>
        <dbReference type="ARBA" id="ARBA00022750"/>
    </source>
</evidence>
<dbReference type="HAMAP" id="MF_00161">
    <property type="entry name" value="LspA"/>
    <property type="match status" value="1"/>
</dbReference>
<feature type="transmembrane region" description="Helical" evidence="9">
    <location>
        <begin position="16"/>
        <end position="33"/>
    </location>
</feature>
<proteinExistence type="inferred from homology"/>
<feature type="transmembrane region" description="Helical" evidence="9">
    <location>
        <begin position="111"/>
        <end position="131"/>
    </location>
</feature>
<dbReference type="eggNOG" id="COG0597">
    <property type="taxonomic scope" value="Bacteria"/>
</dbReference>
<feature type="active site" evidence="9">
    <location>
        <position position="156"/>
    </location>
</feature>
<gene>
    <name evidence="9 11" type="primary">lspA</name>
    <name evidence="11" type="ORF">CSEC_1571</name>
</gene>
<name>A0A090D272_9BACT</name>
<dbReference type="PANTHER" id="PTHR33695">
    <property type="entry name" value="LIPOPROTEIN SIGNAL PEPTIDASE"/>
    <property type="match status" value="1"/>
</dbReference>